<accession>A0ABW8JPG4</accession>
<dbReference type="Proteomes" id="UP001620460">
    <property type="component" value="Unassembled WGS sequence"/>
</dbReference>
<sequence>MRRITLLLLVLLAASIGRPLRAQDAGIHRCVDRAGHQVFTDRACADLDATPALPQGDAAPDASPVPGEDRSSQLCAATLDELRQQVVDAFAARDPNRLAGLMLWDGYSRRGVVEQIRTLGTLMQQPLLDVADDGPARTAQTSPLYDASRPLDTDLDTAPAEDNPTALTLVTGPHDASGASTSTRFALVAQSGCLWLRPAD</sequence>
<keyword evidence="4" id="KW-1185">Reference proteome</keyword>
<feature type="signal peptide" evidence="2">
    <location>
        <begin position="1"/>
        <end position="22"/>
    </location>
</feature>
<feature type="region of interest" description="Disordered" evidence="1">
    <location>
        <begin position="50"/>
        <end position="71"/>
    </location>
</feature>
<proteinExistence type="predicted"/>
<dbReference type="RefSeq" id="WP_404630127.1">
    <property type="nucleotide sequence ID" value="NZ_JADIKM010000001.1"/>
</dbReference>
<gene>
    <name evidence="3" type="ORF">ISP17_03500</name>
</gene>
<feature type="chain" id="PRO_5047188972" evidence="2">
    <location>
        <begin position="23"/>
        <end position="200"/>
    </location>
</feature>
<organism evidence="3 4">
    <name type="scientific">Dyella ginsengisoli</name>
    <dbReference type="NCBI Taxonomy" id="363848"/>
    <lineage>
        <taxon>Bacteria</taxon>
        <taxon>Pseudomonadati</taxon>
        <taxon>Pseudomonadota</taxon>
        <taxon>Gammaproteobacteria</taxon>
        <taxon>Lysobacterales</taxon>
        <taxon>Rhodanobacteraceae</taxon>
        <taxon>Dyella</taxon>
    </lineage>
</organism>
<feature type="region of interest" description="Disordered" evidence="1">
    <location>
        <begin position="133"/>
        <end position="161"/>
    </location>
</feature>
<evidence type="ECO:0000313" key="3">
    <source>
        <dbReference type="EMBL" id="MFK2903015.1"/>
    </source>
</evidence>
<evidence type="ECO:0000313" key="4">
    <source>
        <dbReference type="Proteomes" id="UP001620460"/>
    </source>
</evidence>
<evidence type="ECO:0000256" key="1">
    <source>
        <dbReference type="SAM" id="MobiDB-lite"/>
    </source>
</evidence>
<dbReference type="EMBL" id="JADIKM010000001">
    <property type="protein sequence ID" value="MFK2903015.1"/>
    <property type="molecule type" value="Genomic_DNA"/>
</dbReference>
<comment type="caution">
    <text evidence="3">The sequence shown here is derived from an EMBL/GenBank/DDBJ whole genome shotgun (WGS) entry which is preliminary data.</text>
</comment>
<reference evidence="3 4" key="1">
    <citation type="submission" date="2020-10" db="EMBL/GenBank/DDBJ databases">
        <title>Phylogeny of dyella-like bacteria.</title>
        <authorList>
            <person name="Fu J."/>
        </authorList>
    </citation>
    <scope>NUCLEOTIDE SEQUENCE [LARGE SCALE GENOMIC DNA]</scope>
    <source>
        <strain evidence="3 4">Gsoil3046</strain>
    </source>
</reference>
<evidence type="ECO:0000256" key="2">
    <source>
        <dbReference type="SAM" id="SignalP"/>
    </source>
</evidence>
<protein>
    <submittedName>
        <fullName evidence="3">DUF4124 domain-containing protein</fullName>
    </submittedName>
</protein>
<keyword evidence="2" id="KW-0732">Signal</keyword>
<name>A0ABW8JPG4_9GAMM</name>